<proteinExistence type="predicted"/>
<feature type="domain" description="N-acetyltransferase" evidence="3">
    <location>
        <begin position="12"/>
        <end position="145"/>
    </location>
</feature>
<evidence type="ECO:0000259" key="3">
    <source>
        <dbReference type="PROSITE" id="PS51186"/>
    </source>
</evidence>
<dbReference type="RefSeq" id="WP_139672331.1">
    <property type="nucleotide sequence ID" value="NZ_VDMN01000001.1"/>
</dbReference>
<reference evidence="4 5" key="1">
    <citation type="submission" date="2019-06" db="EMBL/GenBank/DDBJ databases">
        <title>The draft genome of Rhizobium smilacinae PTYR-5.</title>
        <authorList>
            <person name="Liu L."/>
            <person name="Li L."/>
            <person name="Zhang X."/>
        </authorList>
    </citation>
    <scope>NUCLEOTIDE SEQUENCE [LARGE SCALE GENOMIC DNA]</scope>
    <source>
        <strain evidence="4 5">PTYR-5</strain>
    </source>
</reference>
<keyword evidence="1 4" id="KW-0808">Transferase</keyword>
<dbReference type="OrthoDB" id="2135706at2"/>
<dbReference type="AlphaFoldDB" id="A0A5C4XRJ5"/>
<keyword evidence="5" id="KW-1185">Reference proteome</keyword>
<protein>
    <submittedName>
        <fullName evidence="4">GNAT family N-acetyltransferase</fullName>
    </submittedName>
</protein>
<dbReference type="InterPro" id="IPR016181">
    <property type="entry name" value="Acyl_CoA_acyltransferase"/>
</dbReference>
<dbReference type="Proteomes" id="UP000311605">
    <property type="component" value="Unassembled WGS sequence"/>
</dbReference>
<dbReference type="PANTHER" id="PTHR43877">
    <property type="entry name" value="AMINOALKYLPHOSPHONATE N-ACETYLTRANSFERASE-RELATED-RELATED"/>
    <property type="match status" value="1"/>
</dbReference>
<accession>A0A5C4XRJ5</accession>
<name>A0A5C4XRJ5_9HYPH</name>
<organism evidence="4 5">
    <name type="scientific">Aliirhizobium smilacinae</name>
    <dbReference type="NCBI Taxonomy" id="1395944"/>
    <lineage>
        <taxon>Bacteria</taxon>
        <taxon>Pseudomonadati</taxon>
        <taxon>Pseudomonadota</taxon>
        <taxon>Alphaproteobacteria</taxon>
        <taxon>Hyphomicrobiales</taxon>
        <taxon>Rhizobiaceae</taxon>
        <taxon>Aliirhizobium</taxon>
    </lineage>
</organism>
<dbReference type="InterPro" id="IPR050832">
    <property type="entry name" value="Bact_Acetyltransf"/>
</dbReference>
<dbReference type="InterPro" id="IPR000182">
    <property type="entry name" value="GNAT_dom"/>
</dbReference>
<evidence type="ECO:0000256" key="1">
    <source>
        <dbReference type="ARBA" id="ARBA00022679"/>
    </source>
</evidence>
<dbReference type="Gene3D" id="3.40.630.30">
    <property type="match status" value="1"/>
</dbReference>
<dbReference type="PROSITE" id="PS51186">
    <property type="entry name" value="GNAT"/>
    <property type="match status" value="1"/>
</dbReference>
<dbReference type="EMBL" id="VDMN01000001">
    <property type="protein sequence ID" value="TNM65160.1"/>
    <property type="molecule type" value="Genomic_DNA"/>
</dbReference>
<evidence type="ECO:0000313" key="5">
    <source>
        <dbReference type="Proteomes" id="UP000311605"/>
    </source>
</evidence>
<evidence type="ECO:0000256" key="2">
    <source>
        <dbReference type="ARBA" id="ARBA00023315"/>
    </source>
</evidence>
<sequence>MTVADHHVVGEVGFAAWQSSDTFKGVDLSADVLERTRKAYEIFAGETKGDVWLAELDGKIAGWCARDGVPNYISDLWVLPDHQGRGIGKALVLDAIARIKAEGHLTATIHTHRSNAGAIRLYQRCGFVIVWRGIEYSKSMGIDLEKVHLEQFLT</sequence>
<dbReference type="Pfam" id="PF00583">
    <property type="entry name" value="Acetyltransf_1"/>
    <property type="match status" value="1"/>
</dbReference>
<comment type="caution">
    <text evidence="4">The sequence shown here is derived from an EMBL/GenBank/DDBJ whole genome shotgun (WGS) entry which is preliminary data.</text>
</comment>
<keyword evidence="2" id="KW-0012">Acyltransferase</keyword>
<evidence type="ECO:0000313" key="4">
    <source>
        <dbReference type="EMBL" id="TNM65160.1"/>
    </source>
</evidence>
<dbReference type="SUPFAM" id="SSF55729">
    <property type="entry name" value="Acyl-CoA N-acyltransferases (Nat)"/>
    <property type="match status" value="1"/>
</dbReference>
<dbReference type="CDD" id="cd04301">
    <property type="entry name" value="NAT_SF"/>
    <property type="match status" value="1"/>
</dbReference>
<gene>
    <name evidence="4" type="ORF">FHP24_02395</name>
</gene>
<dbReference type="GO" id="GO:0016747">
    <property type="term" value="F:acyltransferase activity, transferring groups other than amino-acyl groups"/>
    <property type="evidence" value="ECO:0007669"/>
    <property type="project" value="InterPro"/>
</dbReference>